<evidence type="ECO:0000313" key="9">
    <source>
        <dbReference type="Proteomes" id="UP000243975"/>
    </source>
</evidence>
<evidence type="ECO:0000256" key="1">
    <source>
        <dbReference type="ARBA" id="ARBA00007737"/>
    </source>
</evidence>
<keyword evidence="5" id="KW-0119">Carbohydrate metabolism</keyword>
<comment type="caution">
    <text evidence="8">The sequence shown here is derived from an EMBL/GenBank/DDBJ whole genome shotgun (WGS) entry which is preliminary data.</text>
</comment>
<evidence type="ECO:0000256" key="3">
    <source>
        <dbReference type="ARBA" id="ARBA00022679"/>
    </source>
</evidence>
<keyword evidence="7" id="KW-0812">Transmembrane</keyword>
<protein>
    <recommendedName>
        <fullName evidence="6">O-fucosyltransferase family protein</fullName>
    </recommendedName>
</protein>
<dbReference type="Gramene" id="KVI04050">
    <property type="protein sequence ID" value="KVI04050"/>
    <property type="gene ID" value="Ccrd_017659"/>
</dbReference>
<dbReference type="GO" id="GO:0016757">
    <property type="term" value="F:glycosyltransferase activity"/>
    <property type="evidence" value="ECO:0007669"/>
    <property type="project" value="UniProtKB-KW"/>
</dbReference>
<keyword evidence="7" id="KW-0472">Membrane</keyword>
<name>A0A118K2A5_CYNCS</name>
<dbReference type="PANTHER" id="PTHR31818:SF1">
    <property type="entry name" value="O-FUCOSYLTRANSFERASE 16"/>
    <property type="match status" value="1"/>
</dbReference>
<gene>
    <name evidence="8" type="ORF">Ccrd_017659</name>
</gene>
<evidence type="ECO:0000256" key="7">
    <source>
        <dbReference type="SAM" id="Phobius"/>
    </source>
</evidence>
<dbReference type="STRING" id="59895.A0A118K2A5"/>
<comment type="similarity">
    <text evidence="1">Belongs to the glycosyltransferase GT106 family.</text>
</comment>
<reference evidence="8 9" key="1">
    <citation type="journal article" date="2016" name="Sci. Rep.">
        <title>The genome sequence of the outbreeding globe artichoke constructed de novo incorporating a phase-aware low-pass sequencing strategy of F1 progeny.</title>
        <authorList>
            <person name="Scaglione D."/>
            <person name="Reyes-Chin-Wo S."/>
            <person name="Acquadro A."/>
            <person name="Froenicke L."/>
            <person name="Portis E."/>
            <person name="Beitel C."/>
            <person name="Tirone M."/>
            <person name="Mauro R."/>
            <person name="Lo Monaco A."/>
            <person name="Mauromicale G."/>
            <person name="Faccioli P."/>
            <person name="Cattivelli L."/>
            <person name="Rieseberg L."/>
            <person name="Michelmore R."/>
            <person name="Lanteri S."/>
        </authorList>
    </citation>
    <scope>NUCLEOTIDE SEQUENCE [LARGE SCALE GENOMIC DNA]</scope>
    <source>
        <strain evidence="8">2C</strain>
    </source>
</reference>
<keyword evidence="7" id="KW-1133">Transmembrane helix</keyword>
<dbReference type="OMA" id="FETGWIL"/>
<dbReference type="PANTHER" id="PTHR31818">
    <property type="entry name" value="O-FUCOSYLTRANSFERASE 16"/>
    <property type="match status" value="1"/>
</dbReference>
<proteinExistence type="inferred from homology"/>
<organism evidence="8 9">
    <name type="scientific">Cynara cardunculus var. scolymus</name>
    <name type="common">Globe artichoke</name>
    <name type="synonym">Cynara scolymus</name>
    <dbReference type="NCBI Taxonomy" id="59895"/>
    <lineage>
        <taxon>Eukaryota</taxon>
        <taxon>Viridiplantae</taxon>
        <taxon>Streptophyta</taxon>
        <taxon>Embryophyta</taxon>
        <taxon>Tracheophyta</taxon>
        <taxon>Spermatophyta</taxon>
        <taxon>Magnoliopsida</taxon>
        <taxon>eudicotyledons</taxon>
        <taxon>Gunneridae</taxon>
        <taxon>Pentapetalae</taxon>
        <taxon>asterids</taxon>
        <taxon>campanulids</taxon>
        <taxon>Asterales</taxon>
        <taxon>Asteraceae</taxon>
        <taxon>Carduoideae</taxon>
        <taxon>Cardueae</taxon>
        <taxon>Carduinae</taxon>
        <taxon>Cynara</taxon>
    </lineage>
</organism>
<keyword evidence="4" id="KW-0294">Fucose metabolism</keyword>
<sequence length="246" mass="27611">MNHSVAATTTTTTTIATATAPPLLFKETYPSTMKKKPHHHNNAVYIAIGILQSAILYNRRRIHLHHLLPFISAVAGCILFLFAVLSFLSPPINHHHFRHSRSLSDQEIEVQSNAGKPTAFLVPPSRTDWSVGRNLWRSSQSQFYSGCSEKNPKFLESKMKTNPHRFLLIATSGGLNQQRTGITDAVVAAYILNATLVVPKLDQKSYWKDQSRMQNSLGSFETGWILYFSEVVYGVHFVCNNLKKSS</sequence>
<evidence type="ECO:0000256" key="4">
    <source>
        <dbReference type="ARBA" id="ARBA00023253"/>
    </source>
</evidence>
<dbReference type="EMBL" id="LEKV01002314">
    <property type="protein sequence ID" value="KVI04050.1"/>
    <property type="molecule type" value="Genomic_DNA"/>
</dbReference>
<evidence type="ECO:0000256" key="5">
    <source>
        <dbReference type="ARBA" id="ARBA00023277"/>
    </source>
</evidence>
<dbReference type="Pfam" id="PF10250">
    <property type="entry name" value="O-FucT"/>
    <property type="match status" value="1"/>
</dbReference>
<evidence type="ECO:0000256" key="2">
    <source>
        <dbReference type="ARBA" id="ARBA00022676"/>
    </source>
</evidence>
<feature type="transmembrane region" description="Helical" evidence="7">
    <location>
        <begin position="67"/>
        <end position="88"/>
    </location>
</feature>
<evidence type="ECO:0000256" key="6">
    <source>
        <dbReference type="ARBA" id="ARBA00030350"/>
    </source>
</evidence>
<accession>A0A118K2A5</accession>
<dbReference type="InterPro" id="IPR019378">
    <property type="entry name" value="GDP-Fuc_O-FucTrfase"/>
</dbReference>
<dbReference type="Proteomes" id="UP000243975">
    <property type="component" value="Unassembled WGS sequence"/>
</dbReference>
<keyword evidence="9" id="KW-1185">Reference proteome</keyword>
<keyword evidence="3" id="KW-0808">Transferase</keyword>
<evidence type="ECO:0000313" key="8">
    <source>
        <dbReference type="EMBL" id="KVI04050.1"/>
    </source>
</evidence>
<keyword evidence="2" id="KW-0328">Glycosyltransferase</keyword>
<dbReference type="AlphaFoldDB" id="A0A118K2A5"/>
<dbReference type="GO" id="GO:0006004">
    <property type="term" value="P:fucose metabolic process"/>
    <property type="evidence" value="ECO:0007669"/>
    <property type="project" value="UniProtKB-KW"/>
</dbReference>